<feature type="domain" description="ABC transporter" evidence="19">
    <location>
        <begin position="71"/>
        <end position="313"/>
    </location>
</feature>
<dbReference type="GO" id="GO:0042632">
    <property type="term" value="P:cholesterol homeostasis"/>
    <property type="evidence" value="ECO:0007669"/>
    <property type="project" value="TreeGrafter"/>
</dbReference>
<dbReference type="GO" id="GO:0005524">
    <property type="term" value="F:ATP binding"/>
    <property type="evidence" value="ECO:0007669"/>
    <property type="project" value="UniProtKB-KW"/>
</dbReference>
<feature type="transmembrane region" description="Helical" evidence="18">
    <location>
        <begin position="418"/>
        <end position="442"/>
    </location>
</feature>
<feature type="transmembrane region" description="Helical" evidence="18">
    <location>
        <begin position="509"/>
        <end position="526"/>
    </location>
</feature>
<evidence type="ECO:0000256" key="8">
    <source>
        <dbReference type="ARBA" id="ARBA00022741"/>
    </source>
</evidence>
<evidence type="ECO:0000259" key="19">
    <source>
        <dbReference type="PROSITE" id="PS50893"/>
    </source>
</evidence>
<dbReference type="SMART" id="SM00382">
    <property type="entry name" value="AAA"/>
    <property type="match status" value="1"/>
</dbReference>
<keyword evidence="7" id="KW-0479">Metal-binding</keyword>
<dbReference type="GO" id="GO:0016887">
    <property type="term" value="F:ATP hydrolysis activity"/>
    <property type="evidence" value="ECO:0007669"/>
    <property type="project" value="InterPro"/>
</dbReference>
<dbReference type="PROSITE" id="PS50893">
    <property type="entry name" value="ABC_TRANSPORTER_2"/>
    <property type="match status" value="1"/>
</dbReference>
<dbReference type="GO" id="GO:0120020">
    <property type="term" value="F:cholesterol transfer activity"/>
    <property type="evidence" value="ECO:0007669"/>
    <property type="project" value="TreeGrafter"/>
</dbReference>
<dbReference type="InterPro" id="IPR003593">
    <property type="entry name" value="AAA+_ATPase"/>
</dbReference>
<evidence type="ECO:0000256" key="17">
    <source>
        <dbReference type="ARBA" id="ARBA00075114"/>
    </source>
</evidence>
<keyword evidence="8" id="KW-0547">Nucleotide-binding</keyword>
<evidence type="ECO:0000256" key="4">
    <source>
        <dbReference type="ARBA" id="ARBA00022448"/>
    </source>
</evidence>
<evidence type="ECO:0000256" key="3">
    <source>
        <dbReference type="ARBA" id="ARBA00005814"/>
    </source>
</evidence>
<dbReference type="PANTHER" id="PTHR48041">
    <property type="entry name" value="ABC TRANSPORTER G FAMILY MEMBER 28"/>
    <property type="match status" value="1"/>
</dbReference>
<comment type="subcellular location">
    <subcellularLocation>
        <location evidence="2">Apical cell membrane</location>
        <topology evidence="2">Multi-pass membrane protein</topology>
    </subcellularLocation>
</comment>
<dbReference type="InterPro" id="IPR003439">
    <property type="entry name" value="ABC_transporter-like_ATP-bd"/>
</dbReference>
<dbReference type="Pfam" id="PF19055">
    <property type="entry name" value="ABC2_membrane_7"/>
    <property type="match status" value="1"/>
</dbReference>
<accession>A0A1U8DCY8</accession>
<dbReference type="OrthoDB" id="66620at2759"/>
<feature type="transmembrane region" description="Helical" evidence="18">
    <location>
        <begin position="645"/>
        <end position="665"/>
    </location>
</feature>
<keyword evidence="6 18" id="KW-0812">Transmembrane</keyword>
<dbReference type="STRING" id="38654.A0A1U8DCY8"/>
<reference evidence="21" key="1">
    <citation type="submission" date="2025-08" db="UniProtKB">
        <authorList>
            <consortium name="RefSeq"/>
        </authorList>
    </citation>
    <scope>IDENTIFICATION</scope>
</reference>
<dbReference type="GO" id="GO:0043235">
    <property type="term" value="C:receptor complex"/>
    <property type="evidence" value="ECO:0007669"/>
    <property type="project" value="TreeGrafter"/>
</dbReference>
<feature type="transmembrane region" description="Helical" evidence="18">
    <location>
        <begin position="565"/>
        <end position="584"/>
    </location>
</feature>
<dbReference type="PANTHER" id="PTHR48041:SF71">
    <property type="entry name" value="ATP-BINDING CASSETTE SUB-FAMILY G MEMBER 8"/>
    <property type="match status" value="1"/>
</dbReference>
<feature type="transmembrane region" description="Helical" evidence="18">
    <location>
        <begin position="454"/>
        <end position="473"/>
    </location>
</feature>
<dbReference type="Gene3D" id="3.40.50.300">
    <property type="entry name" value="P-loop containing nucleotide triphosphate hydrolases"/>
    <property type="match status" value="1"/>
</dbReference>
<keyword evidence="15" id="KW-0325">Glycoprotein</keyword>
<dbReference type="Pfam" id="PF00005">
    <property type="entry name" value="ABC_tran"/>
    <property type="match status" value="1"/>
</dbReference>
<dbReference type="Proteomes" id="UP000189705">
    <property type="component" value="Unplaced"/>
</dbReference>
<dbReference type="CDD" id="cd03234">
    <property type="entry name" value="ABCG_White"/>
    <property type="match status" value="1"/>
</dbReference>
<dbReference type="Pfam" id="PF01061">
    <property type="entry name" value="ABC2_membrane"/>
    <property type="match status" value="1"/>
</dbReference>
<evidence type="ECO:0000256" key="2">
    <source>
        <dbReference type="ARBA" id="ARBA00004424"/>
    </source>
</evidence>
<dbReference type="InterPro" id="IPR043926">
    <property type="entry name" value="ABCG_dom"/>
</dbReference>
<dbReference type="InParanoid" id="A0A1U8DCY8"/>
<keyword evidence="12 18" id="KW-1133">Transmembrane helix</keyword>
<keyword evidence="11" id="KW-1278">Translocase</keyword>
<keyword evidence="10" id="KW-0460">Magnesium</keyword>
<evidence type="ECO:0000256" key="14">
    <source>
        <dbReference type="ARBA" id="ARBA00023136"/>
    </source>
</evidence>
<dbReference type="eggNOG" id="KOG0061">
    <property type="taxonomic scope" value="Eukaryota"/>
</dbReference>
<evidence type="ECO:0000256" key="11">
    <source>
        <dbReference type="ARBA" id="ARBA00022967"/>
    </source>
</evidence>
<keyword evidence="5" id="KW-1003">Cell membrane</keyword>
<evidence type="ECO:0000256" key="7">
    <source>
        <dbReference type="ARBA" id="ARBA00022723"/>
    </source>
</evidence>
<organism evidence="20 21">
    <name type="scientific">Alligator sinensis</name>
    <name type="common">Chinese alligator</name>
    <dbReference type="NCBI Taxonomy" id="38654"/>
    <lineage>
        <taxon>Eukaryota</taxon>
        <taxon>Metazoa</taxon>
        <taxon>Chordata</taxon>
        <taxon>Craniata</taxon>
        <taxon>Vertebrata</taxon>
        <taxon>Euteleostomi</taxon>
        <taxon>Archelosauria</taxon>
        <taxon>Archosauria</taxon>
        <taxon>Crocodylia</taxon>
        <taxon>Alligatoridae</taxon>
        <taxon>Alligatorinae</taxon>
        <taxon>Alligator</taxon>
    </lineage>
</organism>
<evidence type="ECO:0000313" key="20">
    <source>
        <dbReference type="Proteomes" id="UP000189705"/>
    </source>
</evidence>
<name>A0A1U8DCY8_ALLSI</name>
<evidence type="ECO:0000256" key="5">
    <source>
        <dbReference type="ARBA" id="ARBA00022475"/>
    </source>
</evidence>
<sequence>MSENVLLECATGSQAADQATMKFQDTIFYSDEDSSLYFTYSGESNILEVNELNYQVNVAAQIPWYENIAELKMPWTWSRGPDSHVSAIQNLNFKVQSGQMIAIIGSSGCGKTSLLDVITCRDHGGKIQSGQIIINGKPSTHQLVKKCVAHVRQDDRLLPNLTVRETLLFVAKLRLPRFFSDSQREKRVEDVIAELRLRQCANTRVGNEYIRGVSGGERRRVSIGVQLLWNPGILILDEPTSGLDSFTAHNLVVTLSRLARGNRLVLLSIHQPRSDIFQLFDLVLLMTSGVTIYSGTARDMVQYFTELGYPCPKYSNPADFYVDLTSVDRQTKEKELESQKRARMFAALFREKVKDSDDFLWKSNEREITTTASSEQCSHFQSEELINICSHSTNQLPGNIKLFTILLRRQVSNDFRDISTLLIHGCEALLMSLLIGFLFYGHEKNNLSIQDTTALLYMMGAITPFAVIFDVIAKCHSERAMLYHDLEDGIYSVGPYFFAKILGELPEHCTFVIIYGVPIYWLANLSPVPEHFLLNLLSVWLVVYCARGLALWVSALLPTLQLSAFLGNSLFITFFLSGGFVISLENLWTVPSWFSKISFLRWNFQSLMQLQFTGLTYHMTVGNVTFQIPGKLVIQALDLDSHPLYISYLILAGISTGFILLYYVCLRFIKQKSNQDW</sequence>
<keyword evidence="9 21" id="KW-0067">ATP-binding</keyword>
<feature type="transmembrane region" description="Helical" evidence="18">
    <location>
        <begin position="532"/>
        <end position="553"/>
    </location>
</feature>
<dbReference type="CTD" id="64241"/>
<evidence type="ECO:0000256" key="18">
    <source>
        <dbReference type="SAM" id="Phobius"/>
    </source>
</evidence>
<keyword evidence="14 18" id="KW-0472">Membrane</keyword>
<dbReference type="FunFam" id="3.40.50.300:FF:000831">
    <property type="entry name" value="ATP-binding cassette sub-family G member 8"/>
    <property type="match status" value="1"/>
</dbReference>
<proteinExistence type="inferred from homology"/>
<dbReference type="GO" id="GO:0016324">
    <property type="term" value="C:apical plasma membrane"/>
    <property type="evidence" value="ECO:0007669"/>
    <property type="project" value="UniProtKB-SubCell"/>
</dbReference>
<dbReference type="GO" id="GO:0140359">
    <property type="term" value="F:ABC-type transporter activity"/>
    <property type="evidence" value="ECO:0007669"/>
    <property type="project" value="InterPro"/>
</dbReference>
<evidence type="ECO:0000256" key="16">
    <source>
        <dbReference type="ARBA" id="ARBA00073175"/>
    </source>
</evidence>
<dbReference type="InterPro" id="IPR027417">
    <property type="entry name" value="P-loop_NTPase"/>
</dbReference>
<dbReference type="PROSITE" id="PS00211">
    <property type="entry name" value="ABC_TRANSPORTER_1"/>
    <property type="match status" value="1"/>
</dbReference>
<evidence type="ECO:0000256" key="12">
    <source>
        <dbReference type="ARBA" id="ARBA00022989"/>
    </source>
</evidence>
<dbReference type="GO" id="GO:0046872">
    <property type="term" value="F:metal ion binding"/>
    <property type="evidence" value="ECO:0007669"/>
    <property type="project" value="UniProtKB-KW"/>
</dbReference>
<evidence type="ECO:0000256" key="13">
    <source>
        <dbReference type="ARBA" id="ARBA00023055"/>
    </source>
</evidence>
<keyword evidence="20" id="KW-1185">Reference proteome</keyword>
<dbReference type="RefSeq" id="XP_014375030.1">
    <property type="nucleotide sequence ID" value="XM_014519544.2"/>
</dbReference>
<dbReference type="AlphaFoldDB" id="A0A1U8DCY8"/>
<dbReference type="InterPro" id="IPR017871">
    <property type="entry name" value="ABC_transporter-like_CS"/>
</dbReference>
<evidence type="ECO:0000256" key="1">
    <source>
        <dbReference type="ARBA" id="ARBA00001946"/>
    </source>
</evidence>
<dbReference type="GeneID" id="102380988"/>
<evidence type="ECO:0000256" key="6">
    <source>
        <dbReference type="ARBA" id="ARBA00022692"/>
    </source>
</evidence>
<keyword evidence="13" id="KW-0445">Lipid transport</keyword>
<dbReference type="SUPFAM" id="SSF52540">
    <property type="entry name" value="P-loop containing nucleoside triphosphate hydrolases"/>
    <property type="match status" value="1"/>
</dbReference>
<dbReference type="GO" id="GO:0033344">
    <property type="term" value="P:cholesterol efflux"/>
    <property type="evidence" value="ECO:0007669"/>
    <property type="project" value="TreeGrafter"/>
</dbReference>
<evidence type="ECO:0000256" key="9">
    <source>
        <dbReference type="ARBA" id="ARBA00022840"/>
    </source>
</evidence>
<protein>
    <recommendedName>
        <fullName evidence="16">ATP-binding cassette sub-family G member 8</fullName>
    </recommendedName>
    <alternativeName>
        <fullName evidence="17">Sterolin-2</fullName>
    </alternativeName>
</protein>
<feature type="transmembrane region" description="Helical" evidence="18">
    <location>
        <begin position="276"/>
        <end position="295"/>
    </location>
</feature>
<dbReference type="InterPro" id="IPR050352">
    <property type="entry name" value="ABCG_transporters"/>
</dbReference>
<comment type="cofactor">
    <cofactor evidence="1">
        <name>Mg(2+)</name>
        <dbReference type="ChEBI" id="CHEBI:18420"/>
    </cofactor>
</comment>
<dbReference type="InterPro" id="IPR013525">
    <property type="entry name" value="ABC2_TM"/>
</dbReference>
<evidence type="ECO:0000256" key="15">
    <source>
        <dbReference type="ARBA" id="ARBA00023180"/>
    </source>
</evidence>
<comment type="similarity">
    <text evidence="3">Belongs to the ABC transporter superfamily. ABCG family. Eye pigment precursor importer (TC 3.A.1.204) subfamily.</text>
</comment>
<evidence type="ECO:0000313" key="21">
    <source>
        <dbReference type="RefSeq" id="XP_014375030.1"/>
    </source>
</evidence>
<keyword evidence="4" id="KW-0813">Transport</keyword>
<evidence type="ECO:0000256" key="10">
    <source>
        <dbReference type="ARBA" id="ARBA00022842"/>
    </source>
</evidence>
<dbReference type="KEGG" id="asn:102380988"/>
<gene>
    <name evidence="21" type="primary">ABCG8</name>
</gene>